<dbReference type="SUPFAM" id="SSF57850">
    <property type="entry name" value="RING/U-box"/>
    <property type="match status" value="1"/>
</dbReference>
<comment type="caution">
    <text evidence="4">The sequence shown here is derived from an EMBL/GenBank/DDBJ whole genome shotgun (WGS) entry which is preliminary data.</text>
</comment>
<keyword evidence="1" id="KW-0863">Zinc-finger</keyword>
<evidence type="ECO:0000313" key="5">
    <source>
        <dbReference type="Proteomes" id="UP001390339"/>
    </source>
</evidence>
<keyword evidence="1" id="KW-0479">Metal-binding</keyword>
<protein>
    <recommendedName>
        <fullName evidence="3">RING-type domain-containing protein</fullName>
    </recommendedName>
</protein>
<feature type="domain" description="RING-type" evidence="3">
    <location>
        <begin position="51"/>
        <end position="124"/>
    </location>
</feature>
<organism evidence="4 5">
    <name type="scientific">Apiospora arundinis</name>
    <dbReference type="NCBI Taxonomy" id="335852"/>
    <lineage>
        <taxon>Eukaryota</taxon>
        <taxon>Fungi</taxon>
        <taxon>Dikarya</taxon>
        <taxon>Ascomycota</taxon>
        <taxon>Pezizomycotina</taxon>
        <taxon>Sordariomycetes</taxon>
        <taxon>Xylariomycetidae</taxon>
        <taxon>Amphisphaeriales</taxon>
        <taxon>Apiosporaceae</taxon>
        <taxon>Apiospora</taxon>
    </lineage>
</organism>
<evidence type="ECO:0000259" key="3">
    <source>
        <dbReference type="PROSITE" id="PS50089"/>
    </source>
</evidence>
<evidence type="ECO:0000256" key="1">
    <source>
        <dbReference type="PROSITE-ProRule" id="PRU00175"/>
    </source>
</evidence>
<name>A0ABR2IK01_9PEZI</name>
<keyword evidence="5" id="KW-1185">Reference proteome</keyword>
<accession>A0ABR2IK01</accession>
<dbReference type="InterPro" id="IPR013083">
    <property type="entry name" value="Znf_RING/FYVE/PHD"/>
</dbReference>
<dbReference type="Proteomes" id="UP001390339">
    <property type="component" value="Unassembled WGS sequence"/>
</dbReference>
<dbReference type="PROSITE" id="PS50089">
    <property type="entry name" value="ZF_RING_2"/>
    <property type="match status" value="1"/>
</dbReference>
<dbReference type="InterPro" id="IPR001841">
    <property type="entry name" value="Znf_RING"/>
</dbReference>
<dbReference type="Gene3D" id="3.30.40.10">
    <property type="entry name" value="Zinc/RING finger domain, C3HC4 (zinc finger)"/>
    <property type="match status" value="1"/>
</dbReference>
<evidence type="ECO:0000256" key="2">
    <source>
        <dbReference type="SAM" id="MobiDB-lite"/>
    </source>
</evidence>
<gene>
    <name evidence="4" type="ORF">PGQ11_009640</name>
</gene>
<proteinExistence type="predicted"/>
<feature type="region of interest" description="Disordered" evidence="2">
    <location>
        <begin position="1"/>
        <end position="23"/>
    </location>
</feature>
<feature type="compositionally biased region" description="Low complexity" evidence="2">
    <location>
        <begin position="1"/>
        <end position="10"/>
    </location>
</feature>
<evidence type="ECO:0000313" key="4">
    <source>
        <dbReference type="EMBL" id="KAK8863405.1"/>
    </source>
</evidence>
<keyword evidence="1" id="KW-0862">Zinc</keyword>
<reference evidence="4 5" key="1">
    <citation type="journal article" date="2024" name="IMA Fungus">
        <title>Apiospora arundinis, a panoply of carbohydrate-active enzymes and secondary metabolites.</title>
        <authorList>
            <person name="Sorensen T."/>
            <person name="Petersen C."/>
            <person name="Muurmann A.T."/>
            <person name="Christiansen J.V."/>
            <person name="Brundto M.L."/>
            <person name="Overgaard C.K."/>
            <person name="Boysen A.T."/>
            <person name="Wollenberg R.D."/>
            <person name="Larsen T.O."/>
            <person name="Sorensen J.L."/>
            <person name="Nielsen K.L."/>
            <person name="Sondergaard T.E."/>
        </authorList>
    </citation>
    <scope>NUCLEOTIDE SEQUENCE [LARGE SCALE GENOMIC DNA]</scope>
    <source>
        <strain evidence="4 5">AAU 773</strain>
    </source>
</reference>
<sequence length="356" mass="39871">MDNLDPSNLPALPPSSPPDREGTVNSTYLPDFIGWLKEAGEPGKPRLRADCGICFKKLDISTDVRDLIAEEPALPMRTAAFSQKHNLEAAVALPCGHVIGYQCMVQMGRAQPRQRWMELCPVCRYEILCGGCHKTIPAALCNAIRGPRITSVEIFDPWRSIVEGVPLTDSERPKLSERSYCGVCVGKQALVAITSGFLGYEKCPLCANPARYARRDETMDEHRARLAKAVSWINAERMNIAIRMIFLQRDVRPDCPGAGAAHDRRQARSAAFYDAMVNSAEYQDLSLRVFHTCPLLGIEVLPFEPRHAWELSIIAREIAVKAVDECDKVFWFLGMDEIMTSNFREPLPVTIPENIW</sequence>
<dbReference type="EMBL" id="JAPCWZ010000005">
    <property type="protein sequence ID" value="KAK8863405.1"/>
    <property type="molecule type" value="Genomic_DNA"/>
</dbReference>